<dbReference type="GO" id="GO:0003700">
    <property type="term" value="F:DNA-binding transcription factor activity"/>
    <property type="evidence" value="ECO:0007669"/>
    <property type="project" value="InterPro"/>
</dbReference>
<comment type="subcellular location">
    <subcellularLocation>
        <location evidence="1">Nucleus</location>
    </subcellularLocation>
</comment>
<evidence type="ECO:0000313" key="8">
    <source>
        <dbReference type="EMBL" id="KAJ4850375.1"/>
    </source>
</evidence>
<evidence type="ECO:0000313" key="9">
    <source>
        <dbReference type="Proteomes" id="UP001141552"/>
    </source>
</evidence>
<dbReference type="GO" id="GO:0005634">
    <property type="term" value="C:nucleus"/>
    <property type="evidence" value="ECO:0007669"/>
    <property type="project" value="UniProtKB-SubCell"/>
</dbReference>
<keyword evidence="2" id="KW-0805">Transcription regulation</keyword>
<dbReference type="OrthoDB" id="777519at2759"/>
<evidence type="ECO:0000256" key="3">
    <source>
        <dbReference type="ARBA" id="ARBA00023125"/>
    </source>
</evidence>
<dbReference type="PANTHER" id="PTHR31194">
    <property type="entry name" value="SHN SHINE , DNA BINDING / TRANSCRIPTION FACTOR"/>
    <property type="match status" value="1"/>
</dbReference>
<protein>
    <recommendedName>
        <fullName evidence="7">AP2/ERF domain-containing protein</fullName>
    </recommendedName>
</protein>
<evidence type="ECO:0000256" key="4">
    <source>
        <dbReference type="ARBA" id="ARBA00023163"/>
    </source>
</evidence>
<proteinExistence type="predicted"/>
<dbReference type="InterPro" id="IPR001471">
    <property type="entry name" value="AP2/ERF_dom"/>
</dbReference>
<dbReference type="AlphaFoldDB" id="A0A9Q0GHW7"/>
<reference evidence="8" key="1">
    <citation type="submission" date="2022-02" db="EMBL/GenBank/DDBJ databases">
        <authorList>
            <person name="Henning P.M."/>
            <person name="McCubbin A.G."/>
            <person name="Shore J.S."/>
        </authorList>
    </citation>
    <scope>NUCLEOTIDE SEQUENCE</scope>
    <source>
        <strain evidence="8">F60SS</strain>
        <tissue evidence="8">Leaves</tissue>
    </source>
</reference>
<dbReference type="InterPro" id="IPR050913">
    <property type="entry name" value="AP2/ERF_ERF"/>
</dbReference>
<reference evidence="8" key="2">
    <citation type="journal article" date="2023" name="Plants (Basel)">
        <title>Annotation of the Turnera subulata (Passifloraceae) Draft Genome Reveals the S-Locus Evolved after the Divergence of Turneroideae from Passifloroideae in a Stepwise Manner.</title>
        <authorList>
            <person name="Henning P.M."/>
            <person name="Roalson E.H."/>
            <person name="Mir W."/>
            <person name="McCubbin A.G."/>
            <person name="Shore J.S."/>
        </authorList>
    </citation>
    <scope>NUCLEOTIDE SEQUENCE</scope>
    <source>
        <strain evidence="8">F60SS</strain>
    </source>
</reference>
<evidence type="ECO:0000256" key="6">
    <source>
        <dbReference type="SAM" id="MobiDB-lite"/>
    </source>
</evidence>
<keyword evidence="5" id="KW-0539">Nucleus</keyword>
<dbReference type="Pfam" id="PF00847">
    <property type="entry name" value="AP2"/>
    <property type="match status" value="1"/>
</dbReference>
<keyword evidence="9" id="KW-1185">Reference proteome</keyword>
<evidence type="ECO:0000256" key="5">
    <source>
        <dbReference type="ARBA" id="ARBA00023242"/>
    </source>
</evidence>
<keyword evidence="4" id="KW-0804">Transcription</keyword>
<gene>
    <name evidence="8" type="ORF">Tsubulata_017616</name>
</gene>
<name>A0A9Q0GHW7_9ROSI</name>
<organism evidence="8 9">
    <name type="scientific">Turnera subulata</name>
    <dbReference type="NCBI Taxonomy" id="218843"/>
    <lineage>
        <taxon>Eukaryota</taxon>
        <taxon>Viridiplantae</taxon>
        <taxon>Streptophyta</taxon>
        <taxon>Embryophyta</taxon>
        <taxon>Tracheophyta</taxon>
        <taxon>Spermatophyta</taxon>
        <taxon>Magnoliopsida</taxon>
        <taxon>eudicotyledons</taxon>
        <taxon>Gunneridae</taxon>
        <taxon>Pentapetalae</taxon>
        <taxon>rosids</taxon>
        <taxon>fabids</taxon>
        <taxon>Malpighiales</taxon>
        <taxon>Passifloraceae</taxon>
        <taxon>Turnera</taxon>
    </lineage>
</organism>
<dbReference type="PRINTS" id="PR00367">
    <property type="entry name" value="ETHRSPELEMNT"/>
</dbReference>
<feature type="compositionally biased region" description="Basic residues" evidence="6">
    <location>
        <begin position="45"/>
        <end position="55"/>
    </location>
</feature>
<dbReference type="FunFam" id="3.30.730.10:FF:000001">
    <property type="entry name" value="Ethylene-responsive transcription factor 2"/>
    <property type="match status" value="1"/>
</dbReference>
<dbReference type="GO" id="GO:0003677">
    <property type="term" value="F:DNA binding"/>
    <property type="evidence" value="ECO:0007669"/>
    <property type="project" value="UniProtKB-KW"/>
</dbReference>
<feature type="region of interest" description="Disordered" evidence="6">
    <location>
        <begin position="202"/>
        <end position="271"/>
    </location>
</feature>
<dbReference type="InterPro" id="IPR036955">
    <property type="entry name" value="AP2/ERF_dom_sf"/>
</dbReference>
<evidence type="ECO:0000256" key="1">
    <source>
        <dbReference type="ARBA" id="ARBA00004123"/>
    </source>
</evidence>
<dbReference type="Proteomes" id="UP001141552">
    <property type="component" value="Unassembled WGS sequence"/>
</dbReference>
<dbReference type="InterPro" id="IPR016177">
    <property type="entry name" value="DNA-bd_dom_sf"/>
</dbReference>
<sequence length="419" mass="47674">MDQSILCPIKYTEHRQVTEKFTKPSLKPTRTSSSSSPDDRCSYYSHHHHHHRPPRLVRISVTDHDATDSSSDEEGDESQFFFGRQRVRRYVNEINIQATTCNTPDQAPAVSAMTAVASRKRSVTEAVSQRQPLKKLNTNSTTVNGSRKFRGVRQRPWGKWAAEIRDPARRVRLWLGTYDTAEEAAMVYDNAAIKLRGPDALTNFITPPGKQQQEEEEVEEEEKKPEITAQNSESVSGYESGDESHNICSPKSVLNFRTGSSEESDPEIKSVVDEPVQQKQQQQHKMVEPSEFFKPVQELNRTGRFQESEVGETSLCSDYYVPLEWPSWDDFFNITTSVPSFFGDDPITTETCTTTTTTSTVFHNNNEAYWNHQDYMFPDSNYSYKEDNLGGGSSSFCQEGDDLFQDMGDFFFSEPLVAL</sequence>
<dbReference type="PANTHER" id="PTHR31194:SF202">
    <property type="entry name" value="ETHYLENE-RESPONSIVE TRANSCRIPTION FACTOR ERF070"/>
    <property type="match status" value="1"/>
</dbReference>
<evidence type="ECO:0000256" key="2">
    <source>
        <dbReference type="ARBA" id="ARBA00023015"/>
    </source>
</evidence>
<comment type="caution">
    <text evidence="8">The sequence shown here is derived from an EMBL/GenBank/DDBJ whole genome shotgun (WGS) entry which is preliminary data.</text>
</comment>
<feature type="domain" description="AP2/ERF" evidence="7">
    <location>
        <begin position="148"/>
        <end position="205"/>
    </location>
</feature>
<feature type="region of interest" description="Disordered" evidence="6">
    <location>
        <begin position="18"/>
        <end position="78"/>
    </location>
</feature>
<dbReference type="CDD" id="cd00018">
    <property type="entry name" value="AP2"/>
    <property type="match status" value="1"/>
</dbReference>
<dbReference type="Gene3D" id="3.30.730.10">
    <property type="entry name" value="AP2/ERF domain"/>
    <property type="match status" value="1"/>
</dbReference>
<dbReference type="PROSITE" id="PS51032">
    <property type="entry name" value="AP2_ERF"/>
    <property type="match status" value="1"/>
</dbReference>
<dbReference type="SMART" id="SM00380">
    <property type="entry name" value="AP2"/>
    <property type="match status" value="1"/>
</dbReference>
<feature type="compositionally biased region" description="Polar residues" evidence="6">
    <location>
        <begin position="228"/>
        <end position="237"/>
    </location>
</feature>
<accession>A0A9Q0GHW7</accession>
<dbReference type="EMBL" id="JAKUCV010000349">
    <property type="protein sequence ID" value="KAJ4850375.1"/>
    <property type="molecule type" value="Genomic_DNA"/>
</dbReference>
<keyword evidence="3" id="KW-0238">DNA-binding</keyword>
<evidence type="ECO:0000259" key="7">
    <source>
        <dbReference type="PROSITE" id="PS51032"/>
    </source>
</evidence>
<dbReference type="SUPFAM" id="SSF54171">
    <property type="entry name" value="DNA-binding domain"/>
    <property type="match status" value="1"/>
</dbReference>